<protein>
    <submittedName>
        <fullName evidence="2">Uncharacterized protein</fullName>
    </submittedName>
</protein>
<name>A0A7R9G8K6_9CRUS</name>
<evidence type="ECO:0000256" key="1">
    <source>
        <dbReference type="SAM" id="SignalP"/>
    </source>
</evidence>
<dbReference type="AlphaFoldDB" id="A0A7R9G8K6"/>
<accession>A0A7R9G8K6</accession>
<reference evidence="2" key="1">
    <citation type="submission" date="2020-11" db="EMBL/GenBank/DDBJ databases">
        <authorList>
            <person name="Tran Van P."/>
        </authorList>
    </citation>
    <scope>NUCLEOTIDE SEQUENCE</scope>
</reference>
<gene>
    <name evidence="2" type="ORF">NMOB1V02_LOCUS1041</name>
</gene>
<evidence type="ECO:0000313" key="2">
    <source>
        <dbReference type="EMBL" id="CAD7273138.1"/>
    </source>
</evidence>
<keyword evidence="3" id="KW-1185">Reference proteome</keyword>
<sequence length="100" mass="11028">MESLKVAVVWLLFGLLFISGSDALLCFMCGTQEYPECQPNPGPVIGCPAGTRCWTLYDDILKERVKARGCSYASEKTNGCARGPGESWRCFCAEKHLCNK</sequence>
<dbReference type="EMBL" id="CAJPEX010000098">
    <property type="protein sequence ID" value="CAG0913290.1"/>
    <property type="molecule type" value="Genomic_DNA"/>
</dbReference>
<feature type="chain" id="PRO_5036210590" evidence="1">
    <location>
        <begin position="24"/>
        <end position="100"/>
    </location>
</feature>
<evidence type="ECO:0000313" key="3">
    <source>
        <dbReference type="Proteomes" id="UP000678499"/>
    </source>
</evidence>
<dbReference type="Proteomes" id="UP000678499">
    <property type="component" value="Unassembled WGS sequence"/>
</dbReference>
<organism evidence="2">
    <name type="scientific">Notodromas monacha</name>
    <dbReference type="NCBI Taxonomy" id="399045"/>
    <lineage>
        <taxon>Eukaryota</taxon>
        <taxon>Metazoa</taxon>
        <taxon>Ecdysozoa</taxon>
        <taxon>Arthropoda</taxon>
        <taxon>Crustacea</taxon>
        <taxon>Oligostraca</taxon>
        <taxon>Ostracoda</taxon>
        <taxon>Podocopa</taxon>
        <taxon>Podocopida</taxon>
        <taxon>Cypridocopina</taxon>
        <taxon>Cypridoidea</taxon>
        <taxon>Cyprididae</taxon>
        <taxon>Notodromas</taxon>
    </lineage>
</organism>
<dbReference type="EMBL" id="OA882135">
    <property type="protein sequence ID" value="CAD7273138.1"/>
    <property type="molecule type" value="Genomic_DNA"/>
</dbReference>
<proteinExistence type="predicted"/>
<feature type="signal peptide" evidence="1">
    <location>
        <begin position="1"/>
        <end position="23"/>
    </location>
</feature>
<keyword evidence="1" id="KW-0732">Signal</keyword>